<name>A0A841JA21_9SPHI</name>
<keyword evidence="3" id="KW-0479">Metal-binding</keyword>
<dbReference type="RefSeq" id="WP_183586918.1">
    <property type="nucleotide sequence ID" value="NZ_JACHCA010000004.1"/>
</dbReference>
<dbReference type="PANTHER" id="PTHR32439:SF9">
    <property type="entry name" value="BLR3264 PROTEIN"/>
    <property type="match status" value="1"/>
</dbReference>
<reference evidence="9 10" key="1">
    <citation type="submission" date="2020-08" db="EMBL/GenBank/DDBJ databases">
        <title>Genomic Encyclopedia of Type Strains, Phase IV (KMG-V): Genome sequencing to study the core and pangenomes of soil and plant-associated prokaryotes.</title>
        <authorList>
            <person name="Whitman W."/>
        </authorList>
    </citation>
    <scope>NUCLEOTIDE SEQUENCE [LARGE SCALE GENOMIC DNA]</scope>
    <source>
        <strain evidence="9 10">MP601</strain>
    </source>
</reference>
<evidence type="ECO:0000313" key="9">
    <source>
        <dbReference type="EMBL" id="MBB6127630.1"/>
    </source>
</evidence>
<comment type="caution">
    <text evidence="9">The sequence shown here is derived from an EMBL/GenBank/DDBJ whole genome shotgun (WGS) entry which is preliminary data.</text>
</comment>
<evidence type="ECO:0000256" key="6">
    <source>
        <dbReference type="ARBA" id="ARBA00023014"/>
    </source>
</evidence>
<sequence>MQSFRTELENPIVEKDIIDLEKKIRAFREGKIHDEKFRSLRLARGIYGQRQPGVQMIRIKLPFGKITFKQLVRIADISDEYGSRNLHLTTRQDIQIHYVSLERTPELWAKLEQDDITLREACGNTVRNVTASPASGIDPQEPFDVSPYAHATFEYFLRNPVCQEMGRKFKISFSSSDADTAFSYIHDIGVIPKLKSNGERGFKVLLGGGLGAQPILANIVEEFLPEDQLIPYIEAIIRVFDRYGERNNRNKARMKYLIQKLGLEEVLRLAAIERTAIKVKSYPINRDAVPQPVLPEQTTFAEVSISNPFRYEQWLATNVFEQKQTGFYGVYIKVPVGDISSDTARELVKVLQPLVADEIRVTQNQGLLLKFVRKEALPALYEGLAKLELAAPGFDSVADVTTCPGTDTCNLGISNSMTMARVLEDLIYNEYEDFIYNRDIKIKISGCMNSCGQHGLAHIGFHGSSLKAGTKVLPSVQVMLGGGTVGDGIGRAADRVIKVPSKRATDVLRTLLDDYKELSTEGELYNDYYDRQGGKDYFYRLLKPLADLTNLTDDEFVDWGHQETFVTAIGVGECAGVIIDLVATLLYESEEKLGWANQSFQAGAWSDAIYHSYNTLLSSAKALLLDKSVNTSTQAAVIREFDANYVEKGEFDIEGSFNDLVLQINQHEPSEEFATAYLAQATEFLEKSKAKREALVQ</sequence>
<evidence type="ECO:0000259" key="7">
    <source>
        <dbReference type="Pfam" id="PF01077"/>
    </source>
</evidence>
<feature type="domain" description="Nitrite/sulphite reductase 4Fe-4S" evidence="7">
    <location>
        <begin position="395"/>
        <end position="520"/>
    </location>
</feature>
<dbReference type="Gene3D" id="1.20.120.330">
    <property type="entry name" value="Nucleotidyltransferases domain 2"/>
    <property type="match status" value="1"/>
</dbReference>
<dbReference type="InterPro" id="IPR051329">
    <property type="entry name" value="NIR_SIR_4Fe-4S"/>
</dbReference>
<evidence type="ECO:0000256" key="2">
    <source>
        <dbReference type="ARBA" id="ARBA00022617"/>
    </source>
</evidence>
<dbReference type="InterPro" id="IPR005117">
    <property type="entry name" value="NiRdtase/SiRdtase_haem-b_fer"/>
</dbReference>
<dbReference type="GO" id="GO:0050311">
    <property type="term" value="F:sulfite reductase (ferredoxin) activity"/>
    <property type="evidence" value="ECO:0007669"/>
    <property type="project" value="UniProtKB-EC"/>
</dbReference>
<dbReference type="Gene3D" id="3.30.413.10">
    <property type="entry name" value="Sulfite Reductase Hemoprotein, domain 1"/>
    <property type="match status" value="2"/>
</dbReference>
<dbReference type="Pfam" id="PF03460">
    <property type="entry name" value="NIR_SIR_ferr"/>
    <property type="match status" value="2"/>
</dbReference>
<dbReference type="GO" id="GO:0051539">
    <property type="term" value="F:4 iron, 4 sulfur cluster binding"/>
    <property type="evidence" value="ECO:0007669"/>
    <property type="project" value="UniProtKB-KW"/>
</dbReference>
<dbReference type="AlphaFoldDB" id="A0A841JA21"/>
<evidence type="ECO:0000256" key="5">
    <source>
        <dbReference type="ARBA" id="ARBA00023004"/>
    </source>
</evidence>
<evidence type="ECO:0000256" key="4">
    <source>
        <dbReference type="ARBA" id="ARBA00023002"/>
    </source>
</evidence>
<dbReference type="Pfam" id="PF01077">
    <property type="entry name" value="NIR_SIR"/>
    <property type="match status" value="2"/>
</dbReference>
<feature type="domain" description="Nitrite/Sulfite reductase ferredoxin-like" evidence="8">
    <location>
        <begin position="321"/>
        <end position="386"/>
    </location>
</feature>
<dbReference type="InterPro" id="IPR045854">
    <property type="entry name" value="NO2/SO3_Rdtase_4Fe4S_sf"/>
</dbReference>
<feature type="domain" description="Nitrite/Sulfite reductase ferredoxin-like" evidence="8">
    <location>
        <begin position="47"/>
        <end position="112"/>
    </location>
</feature>
<keyword evidence="1" id="KW-0004">4Fe-4S</keyword>
<keyword evidence="5" id="KW-0408">Iron</keyword>
<dbReference type="Proteomes" id="UP000548326">
    <property type="component" value="Unassembled WGS sequence"/>
</dbReference>
<dbReference type="InterPro" id="IPR036136">
    <property type="entry name" value="Nit/Sulf_reduc_fer-like_dom_sf"/>
</dbReference>
<dbReference type="GO" id="GO:0020037">
    <property type="term" value="F:heme binding"/>
    <property type="evidence" value="ECO:0007669"/>
    <property type="project" value="InterPro"/>
</dbReference>
<keyword evidence="6" id="KW-0411">Iron-sulfur</keyword>
<feature type="domain" description="Nitrite/sulphite reductase 4Fe-4S" evidence="7">
    <location>
        <begin position="122"/>
        <end position="273"/>
    </location>
</feature>
<gene>
    <name evidence="9" type="ORF">HDF22_001738</name>
</gene>
<proteinExistence type="predicted"/>
<dbReference type="Gene3D" id="3.90.480.10">
    <property type="entry name" value="Sulfite Reductase Hemoprotein,Domain 2"/>
    <property type="match status" value="1"/>
</dbReference>
<dbReference type="EC" id="1.8.7.1" evidence="9"/>
<dbReference type="GO" id="GO:0046872">
    <property type="term" value="F:metal ion binding"/>
    <property type="evidence" value="ECO:0007669"/>
    <property type="project" value="UniProtKB-KW"/>
</dbReference>
<evidence type="ECO:0000256" key="3">
    <source>
        <dbReference type="ARBA" id="ARBA00022723"/>
    </source>
</evidence>
<evidence type="ECO:0000259" key="8">
    <source>
        <dbReference type="Pfam" id="PF03460"/>
    </source>
</evidence>
<dbReference type="PANTHER" id="PTHR32439">
    <property type="entry name" value="FERREDOXIN--NITRITE REDUCTASE, CHLOROPLASTIC"/>
    <property type="match status" value="1"/>
</dbReference>
<accession>A0A841JA21</accession>
<protein>
    <submittedName>
        <fullName evidence="9">Sulfite reductase (Ferredoxin)</fullName>
        <ecNumber evidence="9">1.8.7.1</ecNumber>
    </submittedName>
</protein>
<dbReference type="EMBL" id="JACHCA010000004">
    <property type="protein sequence ID" value="MBB6127630.1"/>
    <property type="molecule type" value="Genomic_DNA"/>
</dbReference>
<keyword evidence="4 9" id="KW-0560">Oxidoreductase</keyword>
<evidence type="ECO:0000256" key="1">
    <source>
        <dbReference type="ARBA" id="ARBA00022485"/>
    </source>
</evidence>
<organism evidence="9 10">
    <name type="scientific">Mucilaginibacter lappiensis</name>
    <dbReference type="NCBI Taxonomy" id="354630"/>
    <lineage>
        <taxon>Bacteria</taxon>
        <taxon>Pseudomonadati</taxon>
        <taxon>Bacteroidota</taxon>
        <taxon>Sphingobacteriia</taxon>
        <taxon>Sphingobacteriales</taxon>
        <taxon>Sphingobacteriaceae</taxon>
        <taxon>Mucilaginibacter</taxon>
    </lineage>
</organism>
<dbReference type="InterPro" id="IPR006067">
    <property type="entry name" value="NO2/SO3_Rdtase_4Fe4S_dom"/>
</dbReference>
<dbReference type="SUPFAM" id="SSF56014">
    <property type="entry name" value="Nitrite and sulphite reductase 4Fe-4S domain-like"/>
    <property type="match status" value="2"/>
</dbReference>
<evidence type="ECO:0000313" key="10">
    <source>
        <dbReference type="Proteomes" id="UP000548326"/>
    </source>
</evidence>
<dbReference type="SUPFAM" id="SSF55124">
    <property type="entry name" value="Nitrite/Sulfite reductase N-terminal domain-like"/>
    <property type="match status" value="2"/>
</dbReference>
<keyword evidence="2" id="KW-0349">Heme</keyword>